<dbReference type="Proteomes" id="UP000594220">
    <property type="component" value="Unplaced"/>
</dbReference>
<keyword evidence="3" id="KW-1185">Reference proteome</keyword>
<proteinExistence type="predicted"/>
<evidence type="ECO:0000313" key="2">
    <source>
        <dbReference type="Ensembl" id="ENSCPRP00005001785.1"/>
    </source>
</evidence>
<evidence type="ECO:0000256" key="1">
    <source>
        <dbReference type="SAM" id="Phobius"/>
    </source>
</evidence>
<reference evidence="2" key="1">
    <citation type="submission" date="2025-08" db="UniProtKB">
        <authorList>
            <consortium name="Ensembl"/>
        </authorList>
    </citation>
    <scope>IDENTIFICATION</scope>
</reference>
<dbReference type="AlphaFoldDB" id="A0A7M4DYP5"/>
<keyword evidence="1" id="KW-0812">Transmembrane</keyword>
<keyword evidence="1" id="KW-1133">Transmembrane helix</keyword>
<feature type="transmembrane region" description="Helical" evidence="1">
    <location>
        <begin position="16"/>
        <end position="35"/>
    </location>
</feature>
<name>A0A7M4DYP5_CROPO</name>
<accession>A0A7M4DYP5</accession>
<dbReference type="Ensembl" id="ENSCPRT00005002089.1">
    <property type="protein sequence ID" value="ENSCPRP00005001785.1"/>
    <property type="gene ID" value="ENSCPRG00005001317.1"/>
</dbReference>
<reference evidence="2" key="2">
    <citation type="submission" date="2025-09" db="UniProtKB">
        <authorList>
            <consortium name="Ensembl"/>
        </authorList>
    </citation>
    <scope>IDENTIFICATION</scope>
</reference>
<keyword evidence="1" id="KW-0472">Membrane</keyword>
<dbReference type="Pfam" id="PF15226">
    <property type="entry name" value="HPIP"/>
    <property type="match status" value="1"/>
</dbReference>
<dbReference type="InterPro" id="IPR029195">
    <property type="entry name" value="HCFC1R1"/>
</dbReference>
<protein>
    <submittedName>
        <fullName evidence="2">Uncharacterized protein</fullName>
    </submittedName>
</protein>
<organism evidence="2 3">
    <name type="scientific">Crocodylus porosus</name>
    <name type="common">Saltwater crocodile</name>
    <name type="synonym">Estuarine crocodile</name>
    <dbReference type="NCBI Taxonomy" id="8502"/>
    <lineage>
        <taxon>Eukaryota</taxon>
        <taxon>Metazoa</taxon>
        <taxon>Chordata</taxon>
        <taxon>Craniata</taxon>
        <taxon>Vertebrata</taxon>
        <taxon>Euteleostomi</taxon>
        <taxon>Archelosauria</taxon>
        <taxon>Archosauria</taxon>
        <taxon>Crocodylia</taxon>
        <taxon>Longirostres</taxon>
        <taxon>Crocodylidae</taxon>
        <taxon>Crocodylus</taxon>
    </lineage>
</organism>
<evidence type="ECO:0000313" key="3">
    <source>
        <dbReference type="Proteomes" id="UP000594220"/>
    </source>
</evidence>
<sequence>WGHSACPFPALPLLCILFPMLFLYIMLLLCASFALHSTSLMPYASLSLHSLHPECTFTHAFSATLSPGAPPCTVHLLLTPFPQVFLPALLTLSQLFTCPTCPFPSLGRGYKLQGGT</sequence>